<reference evidence="1 2" key="1">
    <citation type="submission" date="2019-07" db="EMBL/GenBank/DDBJ databases">
        <title>Genomics analysis of Aphanomyces spp. identifies a new class of oomycete effector associated with host adaptation.</title>
        <authorList>
            <person name="Gaulin E."/>
        </authorList>
    </citation>
    <scope>NUCLEOTIDE SEQUENCE [LARGE SCALE GENOMIC DNA]</scope>
    <source>
        <strain evidence="1 2">ATCC 201684</strain>
    </source>
</reference>
<comment type="caution">
    <text evidence="1">The sequence shown here is derived from an EMBL/GenBank/DDBJ whole genome shotgun (WGS) entry which is preliminary data.</text>
</comment>
<gene>
    <name evidence="1" type="ORF">Ae201684_002100</name>
</gene>
<dbReference type="AlphaFoldDB" id="A0A6G0XRR9"/>
<sequence length="109" mass="12478">MNKTLACSFLVERGRRWSIESKKVESDPLIMTDAIWWLSRRIQHKQRCSFAIKRFLVKRLMDDALDTACDDSAQRKPCHDGRMQAMEAMKSLLDGSSLCHATGDEMASN</sequence>
<accession>A0A6G0XRR9</accession>
<proteinExistence type="predicted"/>
<evidence type="ECO:0000313" key="2">
    <source>
        <dbReference type="Proteomes" id="UP000481153"/>
    </source>
</evidence>
<evidence type="ECO:0000313" key="1">
    <source>
        <dbReference type="EMBL" id="KAF0743041.1"/>
    </source>
</evidence>
<dbReference type="EMBL" id="VJMJ01000022">
    <property type="protein sequence ID" value="KAF0743041.1"/>
    <property type="molecule type" value="Genomic_DNA"/>
</dbReference>
<organism evidence="1 2">
    <name type="scientific">Aphanomyces euteiches</name>
    <dbReference type="NCBI Taxonomy" id="100861"/>
    <lineage>
        <taxon>Eukaryota</taxon>
        <taxon>Sar</taxon>
        <taxon>Stramenopiles</taxon>
        <taxon>Oomycota</taxon>
        <taxon>Saprolegniomycetes</taxon>
        <taxon>Saprolegniales</taxon>
        <taxon>Verrucalvaceae</taxon>
        <taxon>Aphanomyces</taxon>
    </lineage>
</organism>
<protein>
    <submittedName>
        <fullName evidence="1">Uncharacterized protein</fullName>
    </submittedName>
</protein>
<keyword evidence="2" id="KW-1185">Reference proteome</keyword>
<name>A0A6G0XRR9_9STRA</name>
<dbReference type="Proteomes" id="UP000481153">
    <property type="component" value="Unassembled WGS sequence"/>
</dbReference>